<evidence type="ECO:0000313" key="1">
    <source>
        <dbReference type="EMBL" id="ELA42038.1"/>
    </source>
</evidence>
<name>L2GMB6_VITCO</name>
<dbReference type="RefSeq" id="XP_007604334.1">
    <property type="nucleotide sequence ID" value="XM_007604272.1"/>
</dbReference>
<dbReference type="VEuPathDB" id="MicrosporidiaDB:VICG_00885"/>
<dbReference type="AlphaFoldDB" id="L2GMB6"/>
<evidence type="ECO:0000313" key="2">
    <source>
        <dbReference type="Proteomes" id="UP000011082"/>
    </source>
</evidence>
<proteinExistence type="predicted"/>
<sequence length="198" mass="23642">MTNQHNESTMNNIYLKASHALASISLDTFFNLNPTPSVRRYPNIESFKHGFVALNEKLYKEAKKKQINQEEDGCSESPRLRRNHLLVLEDRPVSRKLKCKIGRSAMRYLHSHSIIKLFNGFFCLFEYHHRVFEVHPYIFQQYFSTIFTVFASMKKTKLENVFREVCGSPRMQEFYEDLYKSWEEEMNNNEKEILLQKK</sequence>
<dbReference type="Proteomes" id="UP000011082">
    <property type="component" value="Unassembled WGS sequence"/>
</dbReference>
<dbReference type="InParanoid" id="L2GMB6"/>
<accession>L2GMB6</accession>
<reference evidence="2" key="1">
    <citation type="submission" date="2011-05" db="EMBL/GenBank/DDBJ databases">
        <title>The genome sequence of Vittaforma corneae strain ATCC 50505.</title>
        <authorList>
            <consortium name="The Broad Institute Genome Sequencing Platform"/>
            <person name="Cuomo C."/>
            <person name="Didier E."/>
            <person name="Bowers L."/>
            <person name="Young S.K."/>
            <person name="Zeng Q."/>
            <person name="Gargeya S."/>
            <person name="Fitzgerald M."/>
            <person name="Haas B."/>
            <person name="Abouelleil A."/>
            <person name="Alvarado L."/>
            <person name="Arachchi H.M."/>
            <person name="Berlin A."/>
            <person name="Chapman S.B."/>
            <person name="Gearin G."/>
            <person name="Goldberg J."/>
            <person name="Griggs A."/>
            <person name="Gujja S."/>
            <person name="Hansen M."/>
            <person name="Heiman D."/>
            <person name="Howarth C."/>
            <person name="Larimer J."/>
            <person name="Lui A."/>
            <person name="MacDonald P.J.P."/>
            <person name="McCowen C."/>
            <person name="Montmayeur A."/>
            <person name="Murphy C."/>
            <person name="Neiman D."/>
            <person name="Pearson M."/>
            <person name="Priest M."/>
            <person name="Roberts A."/>
            <person name="Saif S."/>
            <person name="Shea T."/>
            <person name="Sisk P."/>
            <person name="Stolte C."/>
            <person name="Sykes S."/>
            <person name="Wortman J."/>
            <person name="Nusbaum C."/>
            <person name="Birren B."/>
        </authorList>
    </citation>
    <scope>NUCLEOTIDE SEQUENCE [LARGE SCALE GENOMIC DNA]</scope>
    <source>
        <strain evidence="2">ATCC 50505</strain>
    </source>
</reference>
<dbReference type="GeneID" id="19881599"/>
<keyword evidence="2" id="KW-1185">Reference proteome</keyword>
<dbReference type="EMBL" id="JH370135">
    <property type="protein sequence ID" value="ELA42038.1"/>
    <property type="molecule type" value="Genomic_DNA"/>
</dbReference>
<organism evidence="1 2">
    <name type="scientific">Vittaforma corneae (strain ATCC 50505)</name>
    <name type="common">Microsporidian parasite</name>
    <name type="synonym">Nosema corneum</name>
    <dbReference type="NCBI Taxonomy" id="993615"/>
    <lineage>
        <taxon>Eukaryota</taxon>
        <taxon>Fungi</taxon>
        <taxon>Fungi incertae sedis</taxon>
        <taxon>Microsporidia</taxon>
        <taxon>Nosematidae</taxon>
        <taxon>Vittaforma</taxon>
    </lineage>
</organism>
<protein>
    <submittedName>
        <fullName evidence="1">Uncharacterized protein</fullName>
    </submittedName>
</protein>
<dbReference type="HOGENOM" id="CLU_1379091_0_0_1"/>
<gene>
    <name evidence="1" type="ORF">VICG_00885</name>
</gene>